<dbReference type="InterPro" id="IPR036236">
    <property type="entry name" value="Znf_C2H2_sf"/>
</dbReference>
<dbReference type="PROSITE" id="PS00028">
    <property type="entry name" value="ZINC_FINGER_C2H2_1"/>
    <property type="match status" value="1"/>
</dbReference>
<evidence type="ECO:0000256" key="3">
    <source>
        <dbReference type="ARBA" id="ARBA00022833"/>
    </source>
</evidence>
<sequence>MVGFKEFVKYLETYGPEQDLEILDYRTTSLEHPRPKPTGLSMLEDCLDYLKLVTRRYARRQLQWIRNRFLSDIGREVPPIYALDTGNVDHWKVQVSDPALAIIDAMKSGQPSPVPCVPKIATDRERLQTERTFRCETCQRVFIGEHQWQIHIHSKKHRKMTKRSKSPSTDQQTGPELKAISPPNASPSEKKICVPASNQTTGSRIDSHRGVNRCAMPSDAP</sequence>
<feature type="region of interest" description="Disordered" evidence="4">
    <location>
        <begin position="153"/>
        <end position="221"/>
    </location>
</feature>
<dbReference type="GO" id="GO:0008270">
    <property type="term" value="F:zinc ion binding"/>
    <property type="evidence" value="ECO:0007669"/>
    <property type="project" value="UniProtKB-KW"/>
</dbReference>
<dbReference type="Pfam" id="PF12171">
    <property type="entry name" value="zf-C2H2_jaz"/>
    <property type="match status" value="1"/>
</dbReference>
<dbReference type="InterPro" id="IPR022755">
    <property type="entry name" value="Znf_C2H2_jaz"/>
</dbReference>
<evidence type="ECO:0000259" key="5">
    <source>
        <dbReference type="PROSITE" id="PS00028"/>
    </source>
</evidence>
<evidence type="ECO:0000256" key="4">
    <source>
        <dbReference type="SAM" id="MobiDB-lite"/>
    </source>
</evidence>
<reference evidence="6" key="1">
    <citation type="submission" date="2022-08" db="UniProtKB">
        <authorList>
            <consortium name="EnsemblMetazoa"/>
        </authorList>
    </citation>
    <scope>IDENTIFICATION</scope>
</reference>
<dbReference type="VEuPathDB" id="VectorBase:ACON2_032296"/>
<evidence type="ECO:0000256" key="1">
    <source>
        <dbReference type="ARBA" id="ARBA00022723"/>
    </source>
</evidence>
<dbReference type="Gene3D" id="3.40.50.300">
    <property type="entry name" value="P-loop containing nucleotide triphosphate hydrolases"/>
    <property type="match status" value="1"/>
</dbReference>
<protein>
    <recommendedName>
        <fullName evidence="5">C2H2-type domain-containing protein</fullName>
    </recommendedName>
</protein>
<feature type="compositionally biased region" description="Basic residues" evidence="4">
    <location>
        <begin position="153"/>
        <end position="165"/>
    </location>
</feature>
<dbReference type="Proteomes" id="UP000075882">
    <property type="component" value="Unassembled WGS sequence"/>
</dbReference>
<dbReference type="AlphaFoldDB" id="A0A8W7PS26"/>
<evidence type="ECO:0000313" key="6">
    <source>
        <dbReference type="EnsemblMetazoa" id="ACOM036220-PA.1"/>
    </source>
</evidence>
<keyword evidence="3" id="KW-0862">Zinc</keyword>
<dbReference type="InterPro" id="IPR027417">
    <property type="entry name" value="P-loop_NTPase"/>
</dbReference>
<dbReference type="EnsemblMetazoa" id="ACOM036220-RA">
    <property type="protein sequence ID" value="ACOM036220-PA.1"/>
    <property type="gene ID" value="ACOM036220"/>
</dbReference>
<organism evidence="6">
    <name type="scientific">Anopheles coluzzii</name>
    <name type="common">African malaria mosquito</name>
    <dbReference type="NCBI Taxonomy" id="1518534"/>
    <lineage>
        <taxon>Eukaryota</taxon>
        <taxon>Metazoa</taxon>
        <taxon>Ecdysozoa</taxon>
        <taxon>Arthropoda</taxon>
        <taxon>Hexapoda</taxon>
        <taxon>Insecta</taxon>
        <taxon>Pterygota</taxon>
        <taxon>Neoptera</taxon>
        <taxon>Endopterygota</taxon>
        <taxon>Diptera</taxon>
        <taxon>Nematocera</taxon>
        <taxon>Culicoidea</taxon>
        <taxon>Culicidae</taxon>
        <taxon>Anophelinae</taxon>
        <taxon>Anopheles</taxon>
    </lineage>
</organism>
<accession>A0A8W7PS26</accession>
<dbReference type="SUPFAM" id="SSF57667">
    <property type="entry name" value="beta-beta-alpha zinc fingers"/>
    <property type="match status" value="1"/>
</dbReference>
<keyword evidence="1" id="KW-0479">Metal-binding</keyword>
<dbReference type="Gene3D" id="3.30.160.60">
    <property type="entry name" value="Classic Zinc Finger"/>
    <property type="match status" value="1"/>
</dbReference>
<dbReference type="InterPro" id="IPR013087">
    <property type="entry name" value="Znf_C2H2_type"/>
</dbReference>
<feature type="domain" description="C2H2-type" evidence="5">
    <location>
        <begin position="135"/>
        <end position="157"/>
    </location>
</feature>
<name>A0A8W7PS26_ANOCL</name>
<keyword evidence="2" id="KW-0863">Zinc-finger</keyword>
<evidence type="ECO:0000256" key="2">
    <source>
        <dbReference type="ARBA" id="ARBA00022771"/>
    </source>
</evidence>
<proteinExistence type="predicted"/>